<evidence type="ECO:0000313" key="3">
    <source>
        <dbReference type="EMBL" id="EJZ82528.1"/>
    </source>
</evidence>
<evidence type="ECO:0000256" key="1">
    <source>
        <dbReference type="SAM" id="Phobius"/>
    </source>
</evidence>
<dbReference type="AlphaFoldDB" id="I7L7S8"/>
<feature type="transmembrane region" description="Helical" evidence="1">
    <location>
        <begin position="55"/>
        <end position="75"/>
    </location>
</feature>
<keyword evidence="1" id="KW-1133">Transmembrane helix</keyword>
<comment type="caution">
    <text evidence="2">The sequence shown here is derived from an EMBL/GenBank/DDBJ whole genome shotgun (WGS) entry which is preliminary data.</text>
</comment>
<gene>
    <name evidence="2" type="ORF">BN46_0062</name>
    <name evidence="3" type="ORF">HMPREF9719_00516</name>
</gene>
<dbReference type="EMBL" id="CAJZ01000007">
    <property type="protein sequence ID" value="CCI82817.1"/>
    <property type="molecule type" value="Genomic_DNA"/>
</dbReference>
<evidence type="ECO:0000313" key="4">
    <source>
        <dbReference type="Proteomes" id="UP000006078"/>
    </source>
</evidence>
<dbReference type="RefSeq" id="WP_004600406.1">
    <property type="nucleotide sequence ID" value="NZ_HF541865.1"/>
</dbReference>
<keyword evidence="4" id="KW-1185">Reference proteome</keyword>
<evidence type="ECO:0000313" key="2">
    <source>
        <dbReference type="EMBL" id="CCI82817.1"/>
    </source>
</evidence>
<dbReference type="HOGENOM" id="CLU_184312_0_0_11"/>
<evidence type="ECO:0000313" key="5">
    <source>
        <dbReference type="Proteomes" id="UP000011016"/>
    </source>
</evidence>
<dbReference type="Proteomes" id="UP000006078">
    <property type="component" value="Unassembled WGS sequence"/>
</dbReference>
<keyword evidence="1" id="KW-0812">Transmembrane</keyword>
<proteinExistence type="predicted"/>
<protein>
    <submittedName>
        <fullName evidence="2">Putative membrane protein</fullName>
    </submittedName>
</protein>
<dbReference type="Proteomes" id="UP000011016">
    <property type="component" value="Unassembled WGS sequence"/>
</dbReference>
<name>I7L7S8_9CORY</name>
<organism evidence="2 5">
    <name type="scientific">Corynebacterium otitidis ATCC 51513</name>
    <dbReference type="NCBI Taxonomy" id="883169"/>
    <lineage>
        <taxon>Bacteria</taxon>
        <taxon>Bacillati</taxon>
        <taxon>Actinomycetota</taxon>
        <taxon>Actinomycetes</taxon>
        <taxon>Mycobacteriales</taxon>
        <taxon>Corynebacteriaceae</taxon>
        <taxon>Corynebacterium</taxon>
    </lineage>
</organism>
<dbReference type="STRING" id="29321.AAV33_07555"/>
<dbReference type="EMBL" id="AHAE01000030">
    <property type="protein sequence ID" value="EJZ82528.1"/>
    <property type="molecule type" value="Genomic_DNA"/>
</dbReference>
<sequence length="89" mass="9118">MGTLLVSTVLAAMAGIATYSTWRDNRGVSIVCAIVFLISGIVAVVAAIGATVSLVVKLLPLILIVIAAFVLWKMFSSGDGDEARPSPGA</sequence>
<keyword evidence="1" id="KW-0472">Membrane</keyword>
<reference evidence="2 5" key="1">
    <citation type="journal article" date="2012" name="J. Bacteriol.">
        <title>Draft Genome Sequence of Turicella otitidis ATCC 51513, Isolated from Middle Ear Fluid from a Child with Otitis Media.</title>
        <authorList>
            <person name="Brinkrolf K."/>
            <person name="Schneider J."/>
            <person name="Knecht M."/>
            <person name="Ruckert C."/>
            <person name="Tauch A."/>
        </authorList>
    </citation>
    <scope>NUCLEOTIDE SEQUENCE [LARGE SCALE GENOMIC DNA]</scope>
    <source>
        <strain evidence="2 5">ATCC 51513</strain>
    </source>
</reference>
<reference evidence="3 4" key="2">
    <citation type="submission" date="2012-08" db="EMBL/GenBank/DDBJ databases">
        <title>The Genome Sequence of Turicella otitidis ATCC 51513.</title>
        <authorList>
            <consortium name="The Broad Institute Genome Sequencing Platform"/>
            <person name="Earl A."/>
            <person name="Ward D."/>
            <person name="Feldgarden M."/>
            <person name="Gevers D."/>
            <person name="Huys G."/>
            <person name="Walker B."/>
            <person name="Young S.K."/>
            <person name="Zeng Q."/>
            <person name="Gargeya S."/>
            <person name="Fitzgerald M."/>
            <person name="Haas B."/>
            <person name="Abouelleil A."/>
            <person name="Alvarado L."/>
            <person name="Arachchi H.M."/>
            <person name="Berlin A.M."/>
            <person name="Chapman S.B."/>
            <person name="Goldberg J."/>
            <person name="Griggs A."/>
            <person name="Gujja S."/>
            <person name="Hansen M."/>
            <person name="Howarth C."/>
            <person name="Imamovic A."/>
            <person name="Larimer J."/>
            <person name="McCowen C."/>
            <person name="Montmayeur A."/>
            <person name="Murphy C."/>
            <person name="Neiman D."/>
            <person name="Pearson M."/>
            <person name="Priest M."/>
            <person name="Roberts A."/>
            <person name="Saif S."/>
            <person name="Shea T."/>
            <person name="Sisk P."/>
            <person name="Sykes S."/>
            <person name="Wortman J."/>
            <person name="Nusbaum C."/>
            <person name="Birren B."/>
        </authorList>
    </citation>
    <scope>NUCLEOTIDE SEQUENCE [LARGE SCALE GENOMIC DNA]</scope>
    <source>
        <strain evidence="3 4">ATCC 51513</strain>
    </source>
</reference>
<accession>I7L7S8</accession>
<feature type="transmembrane region" description="Helical" evidence="1">
    <location>
        <begin position="27"/>
        <end position="48"/>
    </location>
</feature>